<dbReference type="InterPro" id="IPR035965">
    <property type="entry name" value="PAS-like_dom_sf"/>
</dbReference>
<dbReference type="Gene3D" id="3.40.50.2300">
    <property type="match status" value="1"/>
</dbReference>
<evidence type="ECO:0000259" key="12">
    <source>
        <dbReference type="PROSITE" id="PS50112"/>
    </source>
</evidence>
<dbReference type="Pfam" id="PF08448">
    <property type="entry name" value="PAS_4"/>
    <property type="match status" value="1"/>
</dbReference>
<sequence>MDHISDNVFQASDGSYAFGSPIEPAEWLSAQTDAFRAAVGGAPLAESLGILVDTACSRTGSDLRCAFYLADPGGTGLQHVIGMPEPYALSVGAFKIGPDSLACGLAVFTGQPVITVDVRKEPRWQPWLWLAEEYGFRAVWSFPAEAAAGRVVGTFAMYFRDPREATPRDHELAAALTQTAAVIISQHRQAVDLIERRTADEALRESEERFPAVAEQAEAGIVIVDAGHRMSFANERYCEILGRTRGELLGRTVQELTHPDDWAFNEPLYRRAMAAGASFTIEKRYLRPDGTAVWVRNVVSALRDGTGSIVGGLAVSLDVTERHQAEAALRESEERFRRFAEHTTNVLWLADLKNGRLDYLSPAFTQVWGMATEDMPNVASWLASVHPEDRDAAARALERVGGGETLVLEYRIQRASDGAVRRIRDTFFPIPAVDGHVRMVGGIAQDVTNDTGLRAYVVAVGDEARRGLVGALKGGGYEVQAFANTQAFLKLAGSLMPGCVVLDLQEAGSFVLASALRPARAHLPVVAVGTSGGDVGFGVRAMKAGAVDFLESPWTSEGLLFAVKTALAEIRGAANQTRARDVAHDRVAALSARERAVLEGLLAGGTNKTIGRALGLSPRTVEIHRARLMEALGAHTLPQAVLIATAAGVHPAQQDSA</sequence>
<feature type="domain" description="Response regulatory" evidence="11">
    <location>
        <begin position="454"/>
        <end position="567"/>
    </location>
</feature>
<dbReference type="InterPro" id="IPR011006">
    <property type="entry name" value="CheY-like_superfamily"/>
</dbReference>
<dbReference type="CDD" id="cd06170">
    <property type="entry name" value="LuxR_C_like"/>
    <property type="match status" value="1"/>
</dbReference>
<dbReference type="GO" id="GO:0006355">
    <property type="term" value="P:regulation of DNA-templated transcription"/>
    <property type="evidence" value="ECO:0007669"/>
    <property type="project" value="InterPro"/>
</dbReference>
<dbReference type="InterPro" id="IPR003018">
    <property type="entry name" value="GAF"/>
</dbReference>
<dbReference type="AlphaFoldDB" id="A0AA37HLV2"/>
<dbReference type="Gene3D" id="3.30.450.20">
    <property type="entry name" value="PAS domain"/>
    <property type="match status" value="2"/>
</dbReference>
<dbReference type="SMART" id="SM00091">
    <property type="entry name" value="PAS"/>
    <property type="match status" value="2"/>
</dbReference>
<dbReference type="GO" id="GO:0003677">
    <property type="term" value="F:DNA binding"/>
    <property type="evidence" value="ECO:0007669"/>
    <property type="project" value="UniProtKB-KW"/>
</dbReference>
<dbReference type="SMART" id="SM00086">
    <property type="entry name" value="PAC"/>
    <property type="match status" value="2"/>
</dbReference>
<keyword evidence="7" id="KW-0238">DNA-binding</keyword>
<dbReference type="EC" id="2.7.13.3" evidence="2"/>
<reference evidence="14" key="1">
    <citation type="journal article" date="2016" name="Front. Microbiol.">
        <title>Genome Sequence of the Piezophilic, Mesophilic Sulfate-Reducing Bacterium Desulfovibrio indicus J2T.</title>
        <authorList>
            <person name="Cao J."/>
            <person name="Maignien L."/>
            <person name="Shao Z."/>
            <person name="Alain K."/>
            <person name="Jebbar M."/>
        </authorList>
    </citation>
    <scope>NUCLEOTIDE SEQUENCE</scope>
    <source>
        <strain evidence="14">NBRC 103626</strain>
    </source>
</reference>
<dbReference type="InterPro" id="IPR052162">
    <property type="entry name" value="Sensor_kinase/Photoreceptor"/>
</dbReference>
<evidence type="ECO:0000313" key="15">
    <source>
        <dbReference type="Proteomes" id="UP001055108"/>
    </source>
</evidence>
<dbReference type="SUPFAM" id="SSF55785">
    <property type="entry name" value="PYP-like sensor domain (PAS domain)"/>
    <property type="match status" value="2"/>
</dbReference>
<dbReference type="InterPro" id="IPR000700">
    <property type="entry name" value="PAS-assoc_C"/>
</dbReference>
<keyword evidence="15" id="KW-1185">Reference proteome</keyword>
<reference evidence="14" key="2">
    <citation type="submission" date="2021-08" db="EMBL/GenBank/DDBJ databases">
        <authorList>
            <person name="Tani A."/>
            <person name="Ola A."/>
            <person name="Ogura Y."/>
            <person name="Katsura K."/>
            <person name="Hayashi T."/>
        </authorList>
    </citation>
    <scope>NUCLEOTIDE SEQUENCE</scope>
    <source>
        <strain evidence="14">NBRC 103626</strain>
    </source>
</reference>
<dbReference type="Pfam" id="PF00196">
    <property type="entry name" value="GerE"/>
    <property type="match status" value="1"/>
</dbReference>
<evidence type="ECO:0000256" key="2">
    <source>
        <dbReference type="ARBA" id="ARBA00012438"/>
    </source>
</evidence>
<dbReference type="InterPro" id="IPR000014">
    <property type="entry name" value="PAS"/>
</dbReference>
<organism evidence="14 15">
    <name type="scientific">Methylobacterium gregans</name>
    <dbReference type="NCBI Taxonomy" id="374424"/>
    <lineage>
        <taxon>Bacteria</taxon>
        <taxon>Pseudomonadati</taxon>
        <taxon>Pseudomonadota</taxon>
        <taxon>Alphaproteobacteria</taxon>
        <taxon>Hyphomicrobiales</taxon>
        <taxon>Methylobacteriaceae</taxon>
        <taxon>Methylobacterium</taxon>
    </lineage>
</organism>
<evidence type="ECO:0000256" key="3">
    <source>
        <dbReference type="ARBA" id="ARBA00022553"/>
    </source>
</evidence>
<dbReference type="PANTHER" id="PTHR43304">
    <property type="entry name" value="PHYTOCHROME-LIKE PROTEIN CPH1"/>
    <property type="match status" value="1"/>
</dbReference>
<evidence type="ECO:0000256" key="5">
    <source>
        <dbReference type="ARBA" id="ARBA00022777"/>
    </source>
</evidence>
<dbReference type="PROSITE" id="PS50113">
    <property type="entry name" value="PAC"/>
    <property type="match status" value="1"/>
</dbReference>
<comment type="catalytic activity">
    <reaction evidence="1">
        <text>ATP + protein L-histidine = ADP + protein N-phospho-L-histidine.</text>
        <dbReference type="EC" id="2.7.13.3"/>
    </reaction>
</comment>
<evidence type="ECO:0000256" key="4">
    <source>
        <dbReference type="ARBA" id="ARBA00022679"/>
    </source>
</evidence>
<dbReference type="NCBIfam" id="TIGR00229">
    <property type="entry name" value="sensory_box"/>
    <property type="match status" value="2"/>
</dbReference>
<dbReference type="GO" id="GO:0004673">
    <property type="term" value="F:protein histidine kinase activity"/>
    <property type="evidence" value="ECO:0007669"/>
    <property type="project" value="UniProtKB-EC"/>
</dbReference>
<dbReference type="PANTHER" id="PTHR43304:SF1">
    <property type="entry name" value="PAC DOMAIN-CONTAINING PROTEIN"/>
    <property type="match status" value="1"/>
</dbReference>
<dbReference type="InterPro" id="IPR001610">
    <property type="entry name" value="PAC"/>
</dbReference>
<keyword evidence="6" id="KW-0805">Transcription regulation</keyword>
<dbReference type="Pfam" id="PF13185">
    <property type="entry name" value="GAF_2"/>
    <property type="match status" value="1"/>
</dbReference>
<dbReference type="InterPro" id="IPR013655">
    <property type="entry name" value="PAS_fold_3"/>
</dbReference>
<dbReference type="SMART" id="SM00421">
    <property type="entry name" value="HTH_LUXR"/>
    <property type="match status" value="1"/>
</dbReference>
<protein>
    <recommendedName>
        <fullName evidence="2">histidine kinase</fullName>
        <ecNumber evidence="2">2.7.13.3</ecNumber>
    </recommendedName>
</protein>
<keyword evidence="8" id="KW-0804">Transcription</keyword>
<feature type="modified residue" description="4-aspartylphosphate" evidence="9">
    <location>
        <position position="503"/>
    </location>
</feature>
<evidence type="ECO:0000256" key="6">
    <source>
        <dbReference type="ARBA" id="ARBA00023015"/>
    </source>
</evidence>
<evidence type="ECO:0000259" key="13">
    <source>
        <dbReference type="PROSITE" id="PS50113"/>
    </source>
</evidence>
<dbReference type="SMART" id="SM00448">
    <property type="entry name" value="REC"/>
    <property type="match status" value="1"/>
</dbReference>
<evidence type="ECO:0000259" key="10">
    <source>
        <dbReference type="PROSITE" id="PS50043"/>
    </source>
</evidence>
<dbReference type="PROSITE" id="PS50110">
    <property type="entry name" value="RESPONSE_REGULATORY"/>
    <property type="match status" value="1"/>
</dbReference>
<proteinExistence type="predicted"/>
<dbReference type="Pfam" id="PF08447">
    <property type="entry name" value="PAS_3"/>
    <property type="match status" value="1"/>
</dbReference>
<dbReference type="InterPro" id="IPR029016">
    <property type="entry name" value="GAF-like_dom_sf"/>
</dbReference>
<evidence type="ECO:0000259" key="11">
    <source>
        <dbReference type="PROSITE" id="PS50110"/>
    </source>
</evidence>
<dbReference type="Gene3D" id="1.10.10.10">
    <property type="entry name" value="Winged helix-like DNA-binding domain superfamily/Winged helix DNA-binding domain"/>
    <property type="match status" value="1"/>
</dbReference>
<dbReference type="EMBL" id="BPQM01000008">
    <property type="protein sequence ID" value="GJD77212.1"/>
    <property type="molecule type" value="Genomic_DNA"/>
</dbReference>
<evidence type="ECO:0000256" key="1">
    <source>
        <dbReference type="ARBA" id="ARBA00000085"/>
    </source>
</evidence>
<dbReference type="SMART" id="SM00065">
    <property type="entry name" value="GAF"/>
    <property type="match status" value="1"/>
</dbReference>
<dbReference type="PRINTS" id="PR00038">
    <property type="entry name" value="HTHLUXR"/>
</dbReference>
<dbReference type="PROSITE" id="PS50112">
    <property type="entry name" value="PAS"/>
    <property type="match status" value="2"/>
</dbReference>
<keyword evidence="3 9" id="KW-0597">Phosphoprotein</keyword>
<dbReference type="SUPFAM" id="SSF46894">
    <property type="entry name" value="C-terminal effector domain of the bipartite response regulators"/>
    <property type="match status" value="1"/>
</dbReference>
<keyword evidence="4" id="KW-0808">Transferase</keyword>
<feature type="domain" description="PAS" evidence="12">
    <location>
        <begin position="332"/>
        <end position="404"/>
    </location>
</feature>
<dbReference type="Gene3D" id="3.30.450.40">
    <property type="match status" value="1"/>
</dbReference>
<accession>A0AA37HLV2</accession>
<evidence type="ECO:0000313" key="14">
    <source>
        <dbReference type="EMBL" id="GJD77212.1"/>
    </source>
</evidence>
<comment type="caution">
    <text evidence="14">The sequence shown here is derived from an EMBL/GenBank/DDBJ whole genome shotgun (WGS) entry which is preliminary data.</text>
</comment>
<dbReference type="SUPFAM" id="SSF52172">
    <property type="entry name" value="CheY-like"/>
    <property type="match status" value="1"/>
</dbReference>
<dbReference type="InterPro" id="IPR000792">
    <property type="entry name" value="Tscrpt_reg_LuxR_C"/>
</dbReference>
<dbReference type="Proteomes" id="UP001055108">
    <property type="component" value="Unassembled WGS sequence"/>
</dbReference>
<name>A0AA37HLV2_9HYPH</name>
<feature type="domain" description="PAC" evidence="13">
    <location>
        <begin position="279"/>
        <end position="331"/>
    </location>
</feature>
<feature type="domain" description="PAS" evidence="12">
    <location>
        <begin position="206"/>
        <end position="276"/>
    </location>
</feature>
<dbReference type="InterPro" id="IPR016032">
    <property type="entry name" value="Sig_transdc_resp-reg_C-effctor"/>
</dbReference>
<dbReference type="CDD" id="cd00130">
    <property type="entry name" value="PAS"/>
    <property type="match status" value="2"/>
</dbReference>
<evidence type="ECO:0000256" key="8">
    <source>
        <dbReference type="ARBA" id="ARBA00023163"/>
    </source>
</evidence>
<gene>
    <name evidence="14" type="ORF">NBEOAGPD_0415</name>
</gene>
<dbReference type="SUPFAM" id="SSF55781">
    <property type="entry name" value="GAF domain-like"/>
    <property type="match status" value="1"/>
</dbReference>
<keyword evidence="5" id="KW-0418">Kinase</keyword>
<evidence type="ECO:0000256" key="9">
    <source>
        <dbReference type="PROSITE-ProRule" id="PRU00169"/>
    </source>
</evidence>
<dbReference type="InterPro" id="IPR001789">
    <property type="entry name" value="Sig_transdc_resp-reg_receiver"/>
</dbReference>
<evidence type="ECO:0000256" key="7">
    <source>
        <dbReference type="ARBA" id="ARBA00023125"/>
    </source>
</evidence>
<dbReference type="InterPro" id="IPR013656">
    <property type="entry name" value="PAS_4"/>
</dbReference>
<feature type="domain" description="HTH luxR-type" evidence="10">
    <location>
        <begin position="583"/>
        <end position="648"/>
    </location>
</feature>
<dbReference type="PROSITE" id="PS50043">
    <property type="entry name" value="HTH_LUXR_2"/>
    <property type="match status" value="1"/>
</dbReference>
<dbReference type="InterPro" id="IPR036388">
    <property type="entry name" value="WH-like_DNA-bd_sf"/>
</dbReference>
<dbReference type="GO" id="GO:0000160">
    <property type="term" value="P:phosphorelay signal transduction system"/>
    <property type="evidence" value="ECO:0007669"/>
    <property type="project" value="InterPro"/>
</dbReference>